<sequence length="72" mass="8320">MTELLESLIEQVKQLPPSERDRIATIILEELEQTKNINSPESSNKIQSLKGSVIYYHQPNEPVAEEDWEVLK</sequence>
<proteinExistence type="predicted"/>
<evidence type="ECO:0000313" key="1">
    <source>
        <dbReference type="EMBL" id="QDZ40589.1"/>
    </source>
</evidence>
<accession>A0A5B8NQP6</accession>
<dbReference type="RefSeq" id="WP_146296438.1">
    <property type="nucleotide sequence ID" value="NZ_CP042326.1"/>
</dbReference>
<dbReference type="EMBL" id="CP042326">
    <property type="protein sequence ID" value="QDZ40589.1"/>
    <property type="molecule type" value="Genomic_DNA"/>
</dbReference>
<dbReference type="KEGG" id="enn:FRE64_11865"/>
<name>A0A5B8NQP6_9CHRO</name>
<dbReference type="AlphaFoldDB" id="A0A5B8NQP6"/>
<protein>
    <recommendedName>
        <fullName evidence="3">DUF2281 domain-containing protein</fullName>
    </recommendedName>
</protein>
<keyword evidence="2" id="KW-1185">Reference proteome</keyword>
<dbReference type="Proteomes" id="UP000318453">
    <property type="component" value="Chromosome"/>
</dbReference>
<evidence type="ECO:0000313" key="2">
    <source>
        <dbReference type="Proteomes" id="UP000318453"/>
    </source>
</evidence>
<organism evidence="1 2">
    <name type="scientific">Euhalothece natronophila Z-M001</name>
    <dbReference type="NCBI Taxonomy" id="522448"/>
    <lineage>
        <taxon>Bacteria</taxon>
        <taxon>Bacillati</taxon>
        <taxon>Cyanobacteriota</taxon>
        <taxon>Cyanophyceae</taxon>
        <taxon>Oscillatoriophycideae</taxon>
        <taxon>Chroococcales</taxon>
        <taxon>Halothecacae</taxon>
        <taxon>Halothece cluster</taxon>
        <taxon>Euhalothece</taxon>
    </lineage>
</organism>
<evidence type="ECO:0008006" key="3">
    <source>
        <dbReference type="Google" id="ProtNLM"/>
    </source>
</evidence>
<dbReference type="OrthoDB" id="5524515at2"/>
<gene>
    <name evidence="1" type="ORF">FRE64_11865</name>
</gene>
<reference evidence="1" key="1">
    <citation type="submission" date="2019-08" db="EMBL/GenBank/DDBJ databases">
        <title>Carotenoids and Carotenoid Binding Proteins in the Halophilic Cyanobacterium Euhalothece sp. ZM00.</title>
        <authorList>
            <person name="Cho S.M."/>
            <person name="Song J.Y."/>
            <person name="Park Y.-I."/>
        </authorList>
    </citation>
    <scope>NUCLEOTIDE SEQUENCE [LARGE SCALE GENOMIC DNA]</scope>
    <source>
        <strain evidence="1">Z-M001</strain>
    </source>
</reference>